<dbReference type="EMBL" id="JAPWTK010000053">
    <property type="protein sequence ID" value="KAJ8953845.1"/>
    <property type="molecule type" value="Genomic_DNA"/>
</dbReference>
<dbReference type="InterPro" id="IPR009057">
    <property type="entry name" value="Homeodomain-like_sf"/>
</dbReference>
<dbReference type="InterPro" id="IPR007889">
    <property type="entry name" value="HTH_Psq"/>
</dbReference>
<organism evidence="5 6">
    <name type="scientific">Aromia moschata</name>
    <dbReference type="NCBI Taxonomy" id="1265417"/>
    <lineage>
        <taxon>Eukaryota</taxon>
        <taxon>Metazoa</taxon>
        <taxon>Ecdysozoa</taxon>
        <taxon>Arthropoda</taxon>
        <taxon>Hexapoda</taxon>
        <taxon>Insecta</taxon>
        <taxon>Pterygota</taxon>
        <taxon>Neoptera</taxon>
        <taxon>Endopterygota</taxon>
        <taxon>Coleoptera</taxon>
        <taxon>Polyphaga</taxon>
        <taxon>Cucujiformia</taxon>
        <taxon>Chrysomeloidea</taxon>
        <taxon>Cerambycidae</taxon>
        <taxon>Cerambycinae</taxon>
        <taxon>Callichromatini</taxon>
        <taxon>Aromia</taxon>
    </lineage>
</organism>
<evidence type="ECO:0000256" key="1">
    <source>
        <dbReference type="ARBA" id="ARBA00004123"/>
    </source>
</evidence>
<reference evidence="5" key="1">
    <citation type="journal article" date="2023" name="Insect Mol. Biol.">
        <title>Genome sequencing provides insights into the evolution of gene families encoding plant cell wall-degrading enzymes in longhorned beetles.</title>
        <authorList>
            <person name="Shin N.R."/>
            <person name="Okamura Y."/>
            <person name="Kirsch R."/>
            <person name="Pauchet Y."/>
        </authorList>
    </citation>
    <scope>NUCLEOTIDE SEQUENCE</scope>
    <source>
        <strain evidence="5">AMC_N1</strain>
    </source>
</reference>
<evidence type="ECO:0000256" key="2">
    <source>
        <dbReference type="SAM" id="MobiDB-lite"/>
    </source>
</evidence>
<dbReference type="PANTHER" id="PTHR19303:SF74">
    <property type="entry name" value="POGO TRANSPOSABLE ELEMENT WITH KRAB DOMAIN"/>
    <property type="match status" value="1"/>
</dbReference>
<keyword evidence="6" id="KW-1185">Reference proteome</keyword>
<dbReference type="Proteomes" id="UP001162162">
    <property type="component" value="Unassembled WGS sequence"/>
</dbReference>
<feature type="domain" description="DDE-1" evidence="3">
    <location>
        <begin position="299"/>
        <end position="431"/>
    </location>
</feature>
<accession>A0AAV8YQW6</accession>
<feature type="domain" description="HTH psq-type" evidence="4">
    <location>
        <begin position="99"/>
        <end position="134"/>
    </location>
</feature>
<protein>
    <recommendedName>
        <fullName evidence="7">HTH CENPB-type domain-containing protein</fullName>
    </recommendedName>
</protein>
<dbReference type="Pfam" id="PF05225">
    <property type="entry name" value="HTH_psq"/>
    <property type="match status" value="1"/>
</dbReference>
<dbReference type="SUPFAM" id="SSF46689">
    <property type="entry name" value="Homeodomain-like"/>
    <property type="match status" value="1"/>
</dbReference>
<sequence>MDIHYIMRELRGKAATDVGLMRISAVFVFHFSISVSGYSLPSESFTGTCSRSGTEHETWPTAILYQKCRDAVEELRCDIECHPDTIYFCLHKKRQLWSEADMQQALNCVTEKSMGFKLAAKICNVPKTTLRRRFAKKQGWSKGDLGGRRTIFSKDVEKEIADHLIDMETRFFGLTNKNLRRLVFELAEKNNIQHNFNKESKMAGWKWVSGFLKRNPQISLRTPENTSLARAQAFNKPNIGAYFLALSAILAKYNFPPENMYNMDESGLSTVQKKSQKIYASKGRKQVGAVSSAERGKHVTIVCAMNAIGTFVPPAFIFPRERMKDELINDAPVGSVCFAQEKGWMTTEIFLKWLKHFLRYTKASKENPVLLLLDGHGSHKGLQAIEFAKENGIIIFCFPAHCSHHVKPLDVGFFRPLHTYYDQEIELWLRNNPGKAVTQFKVASIFHRTYLKNAVPLNAINSFTKTGIYPFNPNIFEDWQFAPSATTDTPFEDRNNENHARQLENPSPEPTSRKSSPGQSTQTFSPPPAGLNISIKDICPPPSVSVVKGQRKGRKRGKTGYLNSTLEIEELKEKEAEKEVEKRKQHARQAKKQIFSLNNKFTTEDDEHEIPEAFEGGDSDDLG</sequence>
<comment type="subcellular location">
    <subcellularLocation>
        <location evidence="1">Nucleus</location>
    </subcellularLocation>
</comment>
<dbReference type="InterPro" id="IPR050863">
    <property type="entry name" value="CenT-Element_Derived"/>
</dbReference>
<evidence type="ECO:0000313" key="6">
    <source>
        <dbReference type="Proteomes" id="UP001162162"/>
    </source>
</evidence>
<evidence type="ECO:0000259" key="4">
    <source>
        <dbReference type="Pfam" id="PF05225"/>
    </source>
</evidence>
<feature type="region of interest" description="Disordered" evidence="2">
    <location>
        <begin position="581"/>
        <end position="623"/>
    </location>
</feature>
<dbReference type="AlphaFoldDB" id="A0AAV8YQW6"/>
<feature type="compositionally biased region" description="Basic and acidic residues" evidence="2">
    <location>
        <begin position="491"/>
        <end position="502"/>
    </location>
</feature>
<dbReference type="Gene3D" id="3.30.420.10">
    <property type="entry name" value="Ribonuclease H-like superfamily/Ribonuclease H"/>
    <property type="match status" value="1"/>
</dbReference>
<feature type="region of interest" description="Disordered" evidence="2">
    <location>
        <begin position="486"/>
        <end position="537"/>
    </location>
</feature>
<dbReference type="Gene3D" id="1.10.10.60">
    <property type="entry name" value="Homeodomain-like"/>
    <property type="match status" value="1"/>
</dbReference>
<feature type="compositionally biased region" description="Polar residues" evidence="2">
    <location>
        <begin position="513"/>
        <end position="524"/>
    </location>
</feature>
<gene>
    <name evidence="5" type="ORF">NQ318_006696</name>
</gene>
<evidence type="ECO:0008006" key="7">
    <source>
        <dbReference type="Google" id="ProtNLM"/>
    </source>
</evidence>
<proteinExistence type="predicted"/>
<evidence type="ECO:0000259" key="3">
    <source>
        <dbReference type="Pfam" id="PF03184"/>
    </source>
</evidence>
<name>A0AAV8YQW6_9CUCU</name>
<dbReference type="GO" id="GO:0005634">
    <property type="term" value="C:nucleus"/>
    <property type="evidence" value="ECO:0007669"/>
    <property type="project" value="UniProtKB-SubCell"/>
</dbReference>
<dbReference type="GO" id="GO:0003677">
    <property type="term" value="F:DNA binding"/>
    <property type="evidence" value="ECO:0007669"/>
    <property type="project" value="InterPro"/>
</dbReference>
<dbReference type="InterPro" id="IPR004875">
    <property type="entry name" value="DDE_SF_endonuclease_dom"/>
</dbReference>
<dbReference type="Pfam" id="PF03184">
    <property type="entry name" value="DDE_1"/>
    <property type="match status" value="1"/>
</dbReference>
<evidence type="ECO:0000313" key="5">
    <source>
        <dbReference type="EMBL" id="KAJ8953845.1"/>
    </source>
</evidence>
<dbReference type="PANTHER" id="PTHR19303">
    <property type="entry name" value="TRANSPOSON"/>
    <property type="match status" value="1"/>
</dbReference>
<comment type="caution">
    <text evidence="5">The sequence shown here is derived from an EMBL/GenBank/DDBJ whole genome shotgun (WGS) entry which is preliminary data.</text>
</comment>
<dbReference type="InterPro" id="IPR036397">
    <property type="entry name" value="RNaseH_sf"/>
</dbReference>